<evidence type="ECO:0000256" key="7">
    <source>
        <dbReference type="ARBA" id="ARBA00022989"/>
    </source>
</evidence>
<dbReference type="GO" id="GO:0005886">
    <property type="term" value="C:plasma membrane"/>
    <property type="evidence" value="ECO:0007669"/>
    <property type="project" value="UniProtKB-SubCell"/>
</dbReference>
<dbReference type="Gene3D" id="3.40.50.300">
    <property type="entry name" value="P-loop containing nucleotide triphosphate hydrolases"/>
    <property type="match status" value="1"/>
</dbReference>
<keyword evidence="3" id="KW-1003">Cell membrane</keyword>
<dbReference type="PROSITE" id="PS50893">
    <property type="entry name" value="ABC_TRANSPORTER_2"/>
    <property type="match status" value="1"/>
</dbReference>
<dbReference type="Gene3D" id="1.20.1560.10">
    <property type="entry name" value="ABC transporter type 1, transmembrane domain"/>
    <property type="match status" value="1"/>
</dbReference>
<dbReference type="PROSITE" id="PS00211">
    <property type="entry name" value="ABC_TRANSPORTER_1"/>
    <property type="match status" value="1"/>
</dbReference>
<comment type="subcellular location">
    <subcellularLocation>
        <location evidence="1">Cell membrane</location>
        <topology evidence="1">Multi-pass membrane protein</topology>
    </subcellularLocation>
</comment>
<feature type="transmembrane region" description="Helical" evidence="9">
    <location>
        <begin position="237"/>
        <end position="259"/>
    </location>
</feature>
<evidence type="ECO:0000313" key="13">
    <source>
        <dbReference type="Proteomes" id="UP000657006"/>
    </source>
</evidence>
<dbReference type="SUPFAM" id="SSF52540">
    <property type="entry name" value="P-loop containing nucleoside triphosphate hydrolases"/>
    <property type="match status" value="1"/>
</dbReference>
<feature type="domain" description="ABC transporter" evidence="10">
    <location>
        <begin position="335"/>
        <end position="570"/>
    </location>
</feature>
<keyword evidence="2" id="KW-0813">Transport</keyword>
<dbReference type="InterPro" id="IPR017871">
    <property type="entry name" value="ABC_transporter-like_CS"/>
</dbReference>
<dbReference type="Proteomes" id="UP000657006">
    <property type="component" value="Unassembled WGS sequence"/>
</dbReference>
<keyword evidence="13" id="KW-1185">Reference proteome</keyword>
<dbReference type="Pfam" id="PF00664">
    <property type="entry name" value="ABC_membrane"/>
    <property type="match status" value="1"/>
</dbReference>
<name>A0A926I1D3_9FIRM</name>
<dbReference type="PANTHER" id="PTHR43394">
    <property type="entry name" value="ATP-DEPENDENT PERMEASE MDL1, MITOCHONDRIAL"/>
    <property type="match status" value="1"/>
</dbReference>
<feature type="transmembrane region" description="Helical" evidence="9">
    <location>
        <begin position="279"/>
        <end position="301"/>
    </location>
</feature>
<dbReference type="AlphaFoldDB" id="A0A926I1D3"/>
<dbReference type="InterPro" id="IPR027417">
    <property type="entry name" value="P-loop_NTPase"/>
</dbReference>
<dbReference type="EMBL" id="JACRSQ010000007">
    <property type="protein sequence ID" value="MBC8543170.1"/>
    <property type="molecule type" value="Genomic_DNA"/>
</dbReference>
<evidence type="ECO:0000256" key="8">
    <source>
        <dbReference type="ARBA" id="ARBA00023136"/>
    </source>
</evidence>
<reference evidence="12" key="1">
    <citation type="submission" date="2020-08" db="EMBL/GenBank/DDBJ databases">
        <title>Genome public.</title>
        <authorList>
            <person name="Liu C."/>
            <person name="Sun Q."/>
        </authorList>
    </citation>
    <scope>NUCLEOTIDE SEQUENCE</scope>
    <source>
        <strain evidence="12">NSJ-32</strain>
    </source>
</reference>
<keyword evidence="8 9" id="KW-0472">Membrane</keyword>
<sequence>MKLILRFLKPHWKLCLITILFVIVDVVGALIIPTFAADMLNQGTAAGADFSALVNTCVKMLAAALISGVATILGAYTCSDLTSKVGADIRSSLYKKTLRLSGADFRSFGTASVTTRTVSDITNIQFALLSCFQMLFPVPVIFVVSLVLTFQKDILMGVILLGILLIIAIVAGIIMKSTAPMFRKLQKKLDTMSKVLLENITGVRVIRAFDKESSEEQRLNTEFSDYAGTAIKVNKRFAILDSISNFAINMFIILVYTFSGFRITAGHFQIGDITAIIEYAMLSLFFLMMAQMVILTLPRALECCNRVSEMMNFSPTIADRKNKWAEEKENCQDVLTFKKVSFRFADADEYTLKNLNFTCRRGETTAIIGGTGSGKSTVASLMMRFNEVTDGVVLLNGVDIREMPQSQLRERLSFVQQRAWLFSGTIAENLRYGNSEATDEQLWHALSIAQAKDFVEALPDKLESFVAQGGTNFSGGQKQRLSIARALVKRPELYIFDDSFSALDFKTDAALRKALIPETKDAAVVIIAQRISTILHADSIIVLHEGEPVGIGKHEELLTNSPIYKEIYDSQTKEASEHE</sequence>
<dbReference type="Pfam" id="PF00005">
    <property type="entry name" value="ABC_tran"/>
    <property type="match status" value="1"/>
</dbReference>
<keyword evidence="5" id="KW-0547">Nucleotide-binding</keyword>
<evidence type="ECO:0000256" key="9">
    <source>
        <dbReference type="SAM" id="Phobius"/>
    </source>
</evidence>
<dbReference type="RefSeq" id="WP_177720178.1">
    <property type="nucleotide sequence ID" value="NZ_JACRSQ010000007.1"/>
</dbReference>
<dbReference type="CDD" id="cd18548">
    <property type="entry name" value="ABC_6TM_Tm287_like"/>
    <property type="match status" value="1"/>
</dbReference>
<protein>
    <submittedName>
        <fullName evidence="12">ABC transporter ATP-binding protein</fullName>
    </submittedName>
</protein>
<feature type="transmembrane region" description="Helical" evidence="9">
    <location>
        <begin position="12"/>
        <end position="32"/>
    </location>
</feature>
<evidence type="ECO:0000256" key="2">
    <source>
        <dbReference type="ARBA" id="ARBA00022448"/>
    </source>
</evidence>
<accession>A0A926I1D3</accession>
<evidence type="ECO:0000256" key="6">
    <source>
        <dbReference type="ARBA" id="ARBA00022840"/>
    </source>
</evidence>
<evidence type="ECO:0000259" key="10">
    <source>
        <dbReference type="PROSITE" id="PS50893"/>
    </source>
</evidence>
<organism evidence="12 13">
    <name type="scientific">Bianquea renquensis</name>
    <dbReference type="NCBI Taxonomy" id="2763661"/>
    <lineage>
        <taxon>Bacteria</taxon>
        <taxon>Bacillati</taxon>
        <taxon>Bacillota</taxon>
        <taxon>Clostridia</taxon>
        <taxon>Eubacteriales</taxon>
        <taxon>Bianqueaceae</taxon>
        <taxon>Bianquea</taxon>
    </lineage>
</organism>
<feature type="domain" description="ABC transmembrane type-1" evidence="11">
    <location>
        <begin position="16"/>
        <end position="299"/>
    </location>
</feature>
<dbReference type="GO" id="GO:0005524">
    <property type="term" value="F:ATP binding"/>
    <property type="evidence" value="ECO:0007669"/>
    <property type="project" value="UniProtKB-KW"/>
</dbReference>
<proteinExistence type="predicted"/>
<evidence type="ECO:0000313" key="12">
    <source>
        <dbReference type="EMBL" id="MBC8543170.1"/>
    </source>
</evidence>
<dbReference type="SMART" id="SM00382">
    <property type="entry name" value="AAA"/>
    <property type="match status" value="1"/>
</dbReference>
<dbReference type="InterPro" id="IPR003593">
    <property type="entry name" value="AAA+_ATPase"/>
</dbReference>
<gene>
    <name evidence="12" type="ORF">H8730_06405</name>
</gene>
<evidence type="ECO:0000256" key="1">
    <source>
        <dbReference type="ARBA" id="ARBA00004651"/>
    </source>
</evidence>
<feature type="transmembrane region" description="Helical" evidence="9">
    <location>
        <begin position="52"/>
        <end position="76"/>
    </location>
</feature>
<dbReference type="PANTHER" id="PTHR43394:SF1">
    <property type="entry name" value="ATP-BINDING CASSETTE SUB-FAMILY B MEMBER 10, MITOCHONDRIAL"/>
    <property type="match status" value="1"/>
</dbReference>
<evidence type="ECO:0000259" key="11">
    <source>
        <dbReference type="PROSITE" id="PS50929"/>
    </source>
</evidence>
<evidence type="ECO:0000256" key="3">
    <source>
        <dbReference type="ARBA" id="ARBA00022475"/>
    </source>
</evidence>
<keyword evidence="4 9" id="KW-0812">Transmembrane</keyword>
<dbReference type="InterPro" id="IPR003439">
    <property type="entry name" value="ABC_transporter-like_ATP-bd"/>
</dbReference>
<dbReference type="FunFam" id="3.40.50.300:FF:000854">
    <property type="entry name" value="Multidrug ABC transporter ATP-binding protein"/>
    <property type="match status" value="1"/>
</dbReference>
<keyword evidence="6 12" id="KW-0067">ATP-binding</keyword>
<feature type="transmembrane region" description="Helical" evidence="9">
    <location>
        <begin position="126"/>
        <end position="148"/>
    </location>
</feature>
<dbReference type="SUPFAM" id="SSF90123">
    <property type="entry name" value="ABC transporter transmembrane region"/>
    <property type="match status" value="1"/>
</dbReference>
<dbReference type="InterPro" id="IPR011527">
    <property type="entry name" value="ABC1_TM_dom"/>
</dbReference>
<dbReference type="GO" id="GO:0016887">
    <property type="term" value="F:ATP hydrolysis activity"/>
    <property type="evidence" value="ECO:0007669"/>
    <property type="project" value="InterPro"/>
</dbReference>
<dbReference type="InterPro" id="IPR036640">
    <property type="entry name" value="ABC1_TM_sf"/>
</dbReference>
<feature type="transmembrane region" description="Helical" evidence="9">
    <location>
        <begin position="154"/>
        <end position="175"/>
    </location>
</feature>
<keyword evidence="7 9" id="KW-1133">Transmembrane helix</keyword>
<dbReference type="GO" id="GO:0015421">
    <property type="term" value="F:ABC-type oligopeptide transporter activity"/>
    <property type="evidence" value="ECO:0007669"/>
    <property type="project" value="TreeGrafter"/>
</dbReference>
<evidence type="ECO:0000256" key="5">
    <source>
        <dbReference type="ARBA" id="ARBA00022741"/>
    </source>
</evidence>
<dbReference type="InterPro" id="IPR039421">
    <property type="entry name" value="Type_1_exporter"/>
</dbReference>
<dbReference type="PROSITE" id="PS50929">
    <property type="entry name" value="ABC_TM1F"/>
    <property type="match status" value="1"/>
</dbReference>
<evidence type="ECO:0000256" key="4">
    <source>
        <dbReference type="ARBA" id="ARBA00022692"/>
    </source>
</evidence>
<comment type="caution">
    <text evidence="12">The sequence shown here is derived from an EMBL/GenBank/DDBJ whole genome shotgun (WGS) entry which is preliminary data.</text>
</comment>